<gene>
    <name evidence="3" type="ORF">D1781_15390</name>
</gene>
<accession>A0A3A1TYV1</accession>
<dbReference type="PANTHER" id="PTHR23028:SF53">
    <property type="entry name" value="ACYL_TRANSF_3 DOMAIN-CONTAINING PROTEIN"/>
    <property type="match status" value="1"/>
</dbReference>
<dbReference type="GO" id="GO:0009103">
    <property type="term" value="P:lipopolysaccharide biosynthetic process"/>
    <property type="evidence" value="ECO:0007669"/>
    <property type="project" value="TreeGrafter"/>
</dbReference>
<feature type="domain" description="Acyltransferase 3" evidence="2">
    <location>
        <begin position="36"/>
        <end position="377"/>
    </location>
</feature>
<dbReference type="EMBL" id="QXTG01000002">
    <property type="protein sequence ID" value="RIX28771.1"/>
    <property type="molecule type" value="Genomic_DNA"/>
</dbReference>
<evidence type="ECO:0000313" key="4">
    <source>
        <dbReference type="Proteomes" id="UP000265742"/>
    </source>
</evidence>
<name>A0A3A1TYV1_9MICO</name>
<dbReference type="AlphaFoldDB" id="A0A3A1TYV1"/>
<feature type="transmembrane region" description="Helical" evidence="1">
    <location>
        <begin position="295"/>
        <end position="317"/>
    </location>
</feature>
<keyword evidence="1" id="KW-0472">Membrane</keyword>
<reference evidence="4" key="1">
    <citation type="submission" date="2018-09" db="EMBL/GenBank/DDBJ databases">
        <authorList>
            <person name="Kim I."/>
        </authorList>
    </citation>
    <scope>NUCLEOTIDE SEQUENCE [LARGE SCALE GENOMIC DNA]</scope>
    <source>
        <strain evidence="4">DD4a</strain>
    </source>
</reference>
<dbReference type="Pfam" id="PF01757">
    <property type="entry name" value="Acyl_transf_3"/>
    <property type="match status" value="1"/>
</dbReference>
<feature type="transmembrane region" description="Helical" evidence="1">
    <location>
        <begin position="40"/>
        <end position="62"/>
    </location>
</feature>
<protein>
    <submittedName>
        <fullName evidence="3">Acyltransferase</fullName>
    </submittedName>
</protein>
<feature type="transmembrane region" description="Helical" evidence="1">
    <location>
        <begin position="192"/>
        <end position="210"/>
    </location>
</feature>
<evidence type="ECO:0000313" key="3">
    <source>
        <dbReference type="EMBL" id="RIX28771.1"/>
    </source>
</evidence>
<dbReference type="RefSeq" id="WP_119483080.1">
    <property type="nucleotide sequence ID" value="NZ_QXTG01000002.1"/>
</dbReference>
<keyword evidence="4" id="KW-1185">Reference proteome</keyword>
<evidence type="ECO:0000259" key="2">
    <source>
        <dbReference type="Pfam" id="PF01757"/>
    </source>
</evidence>
<proteinExistence type="predicted"/>
<comment type="caution">
    <text evidence="3">The sequence shown here is derived from an EMBL/GenBank/DDBJ whole genome shotgun (WGS) entry which is preliminary data.</text>
</comment>
<keyword evidence="3" id="KW-0012">Acyltransferase</keyword>
<feature type="transmembrane region" description="Helical" evidence="1">
    <location>
        <begin position="239"/>
        <end position="255"/>
    </location>
</feature>
<dbReference type="PANTHER" id="PTHR23028">
    <property type="entry name" value="ACETYLTRANSFERASE"/>
    <property type="match status" value="1"/>
</dbReference>
<sequence length="410" mass="44930">MTVEVRSEPDQGRAPEPSAVVAKPVVPRRRNRERLHALDGLRGVAAFIVVLHHVLLIAQPVSQPPGEPAPLSAWWWLERTPLKLLTAGHEAVLVFFVLSGCVVVLPALKRVDFSWPGFVASRVVRLLLPAWAAIAFASLLLVIVPRLPQQVTGDSWLARQVQSDWSWPRLVVQFSLMGQVVPYDNVLWTLKWEFLFSLLLPGFLVVAVLLQRWWLPAGLLAVGLGVAGTVGGIQPLEYLPVFFLGVLVAVRLRAIEGWSESRGAKRVLVVVLVLSALLLVGEFLLAPIVPMGSDGSHALIGMEALGAVGVVVCAGAATRFRHLLERRVPQFLGRISFSLYLVHLPVLATLAFLLGDWNWPVVGLIGVPLAVLTGWGFFRLVEKPLHKVARAAKRGAGRAVERYVRADRRG</sequence>
<feature type="transmembrane region" description="Helical" evidence="1">
    <location>
        <begin position="267"/>
        <end position="289"/>
    </location>
</feature>
<feature type="transmembrane region" description="Helical" evidence="1">
    <location>
        <begin position="337"/>
        <end position="355"/>
    </location>
</feature>
<keyword evidence="3" id="KW-0808">Transferase</keyword>
<feature type="transmembrane region" description="Helical" evidence="1">
    <location>
        <begin position="82"/>
        <end position="105"/>
    </location>
</feature>
<dbReference type="InterPro" id="IPR002656">
    <property type="entry name" value="Acyl_transf_3_dom"/>
</dbReference>
<organism evidence="3 4">
    <name type="scientific">Amnibacterium setariae</name>
    <dbReference type="NCBI Taxonomy" id="2306585"/>
    <lineage>
        <taxon>Bacteria</taxon>
        <taxon>Bacillati</taxon>
        <taxon>Actinomycetota</taxon>
        <taxon>Actinomycetes</taxon>
        <taxon>Micrococcales</taxon>
        <taxon>Microbacteriaceae</taxon>
        <taxon>Amnibacterium</taxon>
    </lineage>
</organism>
<feature type="transmembrane region" description="Helical" evidence="1">
    <location>
        <begin position="361"/>
        <end position="381"/>
    </location>
</feature>
<keyword evidence="1" id="KW-1133">Transmembrane helix</keyword>
<dbReference type="InterPro" id="IPR050879">
    <property type="entry name" value="Acyltransferase_3"/>
</dbReference>
<feature type="transmembrane region" description="Helical" evidence="1">
    <location>
        <begin position="126"/>
        <end position="147"/>
    </location>
</feature>
<dbReference type="GO" id="GO:0016020">
    <property type="term" value="C:membrane"/>
    <property type="evidence" value="ECO:0007669"/>
    <property type="project" value="TreeGrafter"/>
</dbReference>
<feature type="transmembrane region" description="Helical" evidence="1">
    <location>
        <begin position="217"/>
        <end position="233"/>
    </location>
</feature>
<dbReference type="Proteomes" id="UP000265742">
    <property type="component" value="Unassembled WGS sequence"/>
</dbReference>
<dbReference type="GO" id="GO:0016747">
    <property type="term" value="F:acyltransferase activity, transferring groups other than amino-acyl groups"/>
    <property type="evidence" value="ECO:0007669"/>
    <property type="project" value="InterPro"/>
</dbReference>
<evidence type="ECO:0000256" key="1">
    <source>
        <dbReference type="SAM" id="Phobius"/>
    </source>
</evidence>
<keyword evidence="1" id="KW-0812">Transmembrane</keyword>
<dbReference type="OrthoDB" id="9796461at2"/>